<evidence type="ECO:0000313" key="3">
    <source>
        <dbReference type="Proteomes" id="UP000680865"/>
    </source>
</evidence>
<dbReference type="AlphaFoldDB" id="A0A919SGJ7"/>
<proteinExistence type="predicted"/>
<keyword evidence="1" id="KW-0812">Transmembrane</keyword>
<keyword evidence="1" id="KW-1133">Transmembrane helix</keyword>
<evidence type="ECO:0000256" key="1">
    <source>
        <dbReference type="SAM" id="Phobius"/>
    </source>
</evidence>
<sequence length="119" mass="13034">MVVAGLYISQAGTLLIAAQERIRVRAFWQLATFLLDGTLFVLVGLELRSAVNDLTSYPLGTAVVDALLVAAAVIGTRLVWLNTTPCLIRALDRRPQQRARRIGFRGRQPNAWAGFRGAT</sequence>
<keyword evidence="3" id="KW-1185">Reference proteome</keyword>
<organism evidence="2 3">
    <name type="scientific">Winogradskya consettensis</name>
    <dbReference type="NCBI Taxonomy" id="113560"/>
    <lineage>
        <taxon>Bacteria</taxon>
        <taxon>Bacillati</taxon>
        <taxon>Actinomycetota</taxon>
        <taxon>Actinomycetes</taxon>
        <taxon>Micromonosporales</taxon>
        <taxon>Micromonosporaceae</taxon>
        <taxon>Winogradskya</taxon>
    </lineage>
</organism>
<feature type="transmembrane region" description="Helical" evidence="1">
    <location>
        <begin position="57"/>
        <end position="80"/>
    </location>
</feature>
<comment type="caution">
    <text evidence="2">The sequence shown here is derived from an EMBL/GenBank/DDBJ whole genome shotgun (WGS) entry which is preliminary data.</text>
</comment>
<evidence type="ECO:0008006" key="4">
    <source>
        <dbReference type="Google" id="ProtNLM"/>
    </source>
</evidence>
<evidence type="ECO:0000313" key="2">
    <source>
        <dbReference type="EMBL" id="GIM71465.1"/>
    </source>
</evidence>
<dbReference type="RefSeq" id="WP_212997433.1">
    <property type="nucleotide sequence ID" value="NZ_BAAATW010000008.1"/>
</dbReference>
<gene>
    <name evidence="2" type="ORF">Aco04nite_25340</name>
</gene>
<feature type="transmembrane region" description="Helical" evidence="1">
    <location>
        <begin position="26"/>
        <end position="45"/>
    </location>
</feature>
<name>A0A919SGJ7_9ACTN</name>
<reference evidence="2" key="1">
    <citation type="submission" date="2021-03" db="EMBL/GenBank/DDBJ databases">
        <title>Whole genome shotgun sequence of Actinoplanes consettensis NBRC 14913.</title>
        <authorList>
            <person name="Komaki H."/>
            <person name="Tamura T."/>
        </authorList>
    </citation>
    <scope>NUCLEOTIDE SEQUENCE</scope>
    <source>
        <strain evidence="2">NBRC 14913</strain>
    </source>
</reference>
<protein>
    <recommendedName>
        <fullName evidence="4">Cation/H+ exchanger domain-containing protein</fullName>
    </recommendedName>
</protein>
<keyword evidence="1" id="KW-0472">Membrane</keyword>
<dbReference type="Proteomes" id="UP000680865">
    <property type="component" value="Unassembled WGS sequence"/>
</dbReference>
<dbReference type="EMBL" id="BOQP01000011">
    <property type="protein sequence ID" value="GIM71465.1"/>
    <property type="molecule type" value="Genomic_DNA"/>
</dbReference>
<accession>A0A919SGJ7</accession>